<proteinExistence type="predicted"/>
<dbReference type="AlphaFoldDB" id="E4S4S5"/>
<reference evidence="1 2" key="2">
    <citation type="journal article" date="2011" name="J. Bacteriol.">
        <title>Complete genome sequences for the anaerobic, extremely thermophilic plant biomass-degrading bacteria Caldicellulosiruptor hydrothermalis, Caldicellulosiruptor kristjanssonii, Caldicellulosiruptor kronotskyensis, Caldicellulosiruptor owensenis, and Caldicellulosiruptor lactoaceticus.</title>
        <authorList>
            <person name="Blumer-Schuette S.E."/>
            <person name="Ozdemir I."/>
            <person name="Mistry D."/>
            <person name="Lucas S."/>
            <person name="Lapidus A."/>
            <person name="Cheng J.F."/>
            <person name="Goodwin L.A."/>
            <person name="Pitluck S."/>
            <person name="Land M.L."/>
            <person name="Hauser L.J."/>
            <person name="Woyke T."/>
            <person name="Mikhailova N."/>
            <person name="Pati A."/>
            <person name="Kyrpides N.C."/>
            <person name="Ivanova N."/>
            <person name="Detter J.C."/>
            <person name="Walston-Davenport K."/>
            <person name="Han S."/>
            <person name="Adams M.W."/>
            <person name="Kelly R.M."/>
        </authorList>
    </citation>
    <scope>NUCLEOTIDE SEQUENCE [LARGE SCALE GENOMIC DNA]</scope>
    <source>
        <strain evidence="2">ATCC 700853 / DSM 12137 / I77R1B</strain>
    </source>
</reference>
<dbReference type="KEGG" id="cki:Calkr_0929"/>
<sequence length="37" mass="4429">MMKSPLKSIIYFHISKKKKRNSRIKQSHALKIVNIVY</sequence>
<organism evidence="1 2">
    <name type="scientific">Caldicellulosiruptor acetigenus (strain ATCC 700853 / DSM 12137 / I77R1B)</name>
    <name type="common">Caldicellulosiruptor kristjanssonii</name>
    <dbReference type="NCBI Taxonomy" id="632335"/>
    <lineage>
        <taxon>Bacteria</taxon>
        <taxon>Bacillati</taxon>
        <taxon>Bacillota</taxon>
        <taxon>Bacillota incertae sedis</taxon>
        <taxon>Caldicellulosiruptorales</taxon>
        <taxon>Caldicellulosiruptoraceae</taxon>
        <taxon>Caldicellulosiruptor</taxon>
    </lineage>
</organism>
<accession>E4S4S5</accession>
<dbReference type="Proteomes" id="UP000009256">
    <property type="component" value="Chromosome"/>
</dbReference>
<dbReference type="STRING" id="632335.Calkr_0929"/>
<reference key="1">
    <citation type="submission" date="2010-11" db="EMBL/GenBank/DDBJ databases">
        <title>Complete sequence of chromosome of Caldicellulosiruptor kristjanssonii 177R1B.</title>
        <authorList>
            <consortium name="US DOE Joint Genome Institute"/>
            <person name="Lucas S."/>
            <person name="Copeland A."/>
            <person name="Lapidus A."/>
            <person name="Cheng J.-F."/>
            <person name="Bruce D."/>
            <person name="Goodwin L."/>
            <person name="Pitluck S."/>
            <person name="Davenport K."/>
            <person name="Detter J.C."/>
            <person name="Han C."/>
            <person name="Tapia R."/>
            <person name="Land M."/>
            <person name="Hauser L."/>
            <person name="Jeffries C."/>
            <person name="Kyrpides N."/>
            <person name="Ivanova N."/>
            <person name="Mikhailova N."/>
            <person name="Blumer-Schuette S.E."/>
            <person name="Kelly R.M."/>
            <person name="Woyke T."/>
        </authorList>
    </citation>
    <scope>NUCLEOTIDE SEQUENCE</scope>
    <source>
        <strain>177R1B</strain>
    </source>
</reference>
<evidence type="ECO:0000313" key="1">
    <source>
        <dbReference type="EMBL" id="ADQ40444.1"/>
    </source>
</evidence>
<keyword evidence="2" id="KW-1185">Reference proteome</keyword>
<dbReference type="HOGENOM" id="CLU_3341491_0_0_9"/>
<name>E4S4S5_CALA7</name>
<evidence type="ECO:0000313" key="2">
    <source>
        <dbReference type="Proteomes" id="UP000009256"/>
    </source>
</evidence>
<gene>
    <name evidence="1" type="ordered locus">Calkr_0929</name>
</gene>
<dbReference type="EMBL" id="CP002326">
    <property type="protein sequence ID" value="ADQ40444.1"/>
    <property type="molecule type" value="Genomic_DNA"/>
</dbReference>
<protein>
    <submittedName>
        <fullName evidence="1">Uncharacterized protein</fullName>
    </submittedName>
</protein>